<evidence type="ECO:0000313" key="2">
    <source>
        <dbReference type="EMBL" id="AFK47447.1"/>
    </source>
</evidence>
<sequence length="170" mass="19517">MVTLLSSLLCFLQLLLNLTLHSLPGSVKELLNPIVLPPPRFSKCFFPIKFFHKTTSPQPILRFILVVGSASTHKHGPVCESIIDEPITDIAPTIFLSQIQSISNNNNNNKKQLLKTYTNVKVVLKRERSLINRYTTIQNMHLSRYLIKGMQKSWNLYCYGQRRMKSLFEG</sequence>
<accession>I3T4K5</accession>
<name>I3T4K5_MEDTR</name>
<feature type="chain" id="PRO_5003679890" description="Transmembrane protein" evidence="1">
    <location>
        <begin position="18"/>
        <end position="170"/>
    </location>
</feature>
<evidence type="ECO:0000256" key="1">
    <source>
        <dbReference type="SAM" id="SignalP"/>
    </source>
</evidence>
<dbReference type="AlphaFoldDB" id="I3T4K5"/>
<feature type="signal peptide" evidence="1">
    <location>
        <begin position="1"/>
        <end position="17"/>
    </location>
</feature>
<proteinExistence type="evidence at transcript level"/>
<keyword evidence="1" id="KW-0732">Signal</keyword>
<reference evidence="2" key="1">
    <citation type="submission" date="2012-05" db="EMBL/GenBank/DDBJ databases">
        <authorList>
            <person name="Krishnakumar V."/>
            <person name="Cheung F."/>
            <person name="Xiao Y."/>
            <person name="Chan A."/>
            <person name="Moskal W.A."/>
            <person name="Town C.D."/>
        </authorList>
    </citation>
    <scope>NUCLEOTIDE SEQUENCE</scope>
</reference>
<protein>
    <recommendedName>
        <fullName evidence="3">Transmembrane protein</fullName>
    </recommendedName>
</protein>
<evidence type="ECO:0008006" key="3">
    <source>
        <dbReference type="Google" id="ProtNLM"/>
    </source>
</evidence>
<organism evidence="2">
    <name type="scientific">Medicago truncatula</name>
    <name type="common">Barrel medic</name>
    <name type="synonym">Medicago tribuloides</name>
    <dbReference type="NCBI Taxonomy" id="3880"/>
    <lineage>
        <taxon>Eukaryota</taxon>
        <taxon>Viridiplantae</taxon>
        <taxon>Streptophyta</taxon>
        <taxon>Embryophyta</taxon>
        <taxon>Tracheophyta</taxon>
        <taxon>Spermatophyta</taxon>
        <taxon>Magnoliopsida</taxon>
        <taxon>eudicotyledons</taxon>
        <taxon>Gunneridae</taxon>
        <taxon>Pentapetalae</taxon>
        <taxon>rosids</taxon>
        <taxon>fabids</taxon>
        <taxon>Fabales</taxon>
        <taxon>Fabaceae</taxon>
        <taxon>Papilionoideae</taxon>
        <taxon>50 kb inversion clade</taxon>
        <taxon>NPAAA clade</taxon>
        <taxon>Hologalegina</taxon>
        <taxon>IRL clade</taxon>
        <taxon>Trifolieae</taxon>
        <taxon>Medicago</taxon>
    </lineage>
</organism>
<dbReference type="EMBL" id="BT147653">
    <property type="protein sequence ID" value="AFK47447.1"/>
    <property type="molecule type" value="mRNA"/>
</dbReference>